<protein>
    <submittedName>
        <fullName evidence="5">4Fe-4S dicluster domain-containing protein</fullName>
    </submittedName>
</protein>
<sequence>MDYMIKCTGCGNCLPCPVEIRIPEVFRIYNQYLDGCIGKAGNAYTCLEHPASECLRCGRCEKLCPEHIGISAMMLEIQEEMEEASGEREET</sequence>
<keyword evidence="1" id="KW-0479">Metal-binding</keyword>
<accession>A0A9D1TAU4</accession>
<dbReference type="Pfam" id="PF13183">
    <property type="entry name" value="Fer4_8"/>
    <property type="match status" value="1"/>
</dbReference>
<keyword evidence="2" id="KW-0408">Iron</keyword>
<feature type="domain" description="4Fe-4S ferredoxin-type" evidence="4">
    <location>
        <begin position="45"/>
        <end position="73"/>
    </location>
</feature>
<evidence type="ECO:0000313" key="5">
    <source>
        <dbReference type="EMBL" id="HIV25468.1"/>
    </source>
</evidence>
<reference evidence="5" key="1">
    <citation type="submission" date="2020-10" db="EMBL/GenBank/DDBJ databases">
        <authorList>
            <person name="Gilroy R."/>
        </authorList>
    </citation>
    <scope>NUCLEOTIDE SEQUENCE</scope>
    <source>
        <strain evidence="5">CHK188-20938</strain>
    </source>
</reference>
<name>A0A9D1TAU4_9FIRM</name>
<organism evidence="5 6">
    <name type="scientific">Candidatus Scatomonas pullistercoris</name>
    <dbReference type="NCBI Taxonomy" id="2840920"/>
    <lineage>
        <taxon>Bacteria</taxon>
        <taxon>Bacillati</taxon>
        <taxon>Bacillota</taxon>
        <taxon>Clostridia</taxon>
        <taxon>Lachnospirales</taxon>
        <taxon>Lachnospiraceae</taxon>
        <taxon>Lachnospiraceae incertae sedis</taxon>
        <taxon>Candidatus Scatomonas</taxon>
    </lineage>
</organism>
<evidence type="ECO:0000256" key="1">
    <source>
        <dbReference type="ARBA" id="ARBA00022723"/>
    </source>
</evidence>
<keyword evidence="3" id="KW-0411">Iron-sulfur</keyword>
<proteinExistence type="predicted"/>
<evidence type="ECO:0000256" key="3">
    <source>
        <dbReference type="ARBA" id="ARBA00023014"/>
    </source>
</evidence>
<dbReference type="InterPro" id="IPR017900">
    <property type="entry name" value="4Fe4S_Fe_S_CS"/>
</dbReference>
<evidence type="ECO:0000313" key="6">
    <source>
        <dbReference type="Proteomes" id="UP000824169"/>
    </source>
</evidence>
<dbReference type="InterPro" id="IPR017896">
    <property type="entry name" value="4Fe4S_Fe-S-bd"/>
</dbReference>
<dbReference type="PROSITE" id="PS00198">
    <property type="entry name" value="4FE4S_FER_1"/>
    <property type="match status" value="1"/>
</dbReference>
<dbReference type="EMBL" id="DVOO01000018">
    <property type="protein sequence ID" value="HIV25468.1"/>
    <property type="molecule type" value="Genomic_DNA"/>
</dbReference>
<dbReference type="AlphaFoldDB" id="A0A9D1TAU4"/>
<gene>
    <name evidence="5" type="ORF">IAB71_06740</name>
</gene>
<dbReference type="GO" id="GO:0051536">
    <property type="term" value="F:iron-sulfur cluster binding"/>
    <property type="evidence" value="ECO:0007669"/>
    <property type="project" value="UniProtKB-KW"/>
</dbReference>
<dbReference type="Gene3D" id="3.30.70.20">
    <property type="match status" value="1"/>
</dbReference>
<reference evidence="5" key="2">
    <citation type="journal article" date="2021" name="PeerJ">
        <title>Extensive microbial diversity within the chicken gut microbiome revealed by metagenomics and culture.</title>
        <authorList>
            <person name="Gilroy R."/>
            <person name="Ravi A."/>
            <person name="Getino M."/>
            <person name="Pursley I."/>
            <person name="Horton D.L."/>
            <person name="Alikhan N.F."/>
            <person name="Baker D."/>
            <person name="Gharbi K."/>
            <person name="Hall N."/>
            <person name="Watson M."/>
            <person name="Adriaenssens E.M."/>
            <person name="Foster-Nyarko E."/>
            <person name="Jarju S."/>
            <person name="Secka A."/>
            <person name="Antonio M."/>
            <person name="Oren A."/>
            <person name="Chaudhuri R.R."/>
            <person name="La Ragione R."/>
            <person name="Hildebrand F."/>
            <person name="Pallen M.J."/>
        </authorList>
    </citation>
    <scope>NUCLEOTIDE SEQUENCE</scope>
    <source>
        <strain evidence="5">CHK188-20938</strain>
    </source>
</reference>
<dbReference type="GO" id="GO:0046872">
    <property type="term" value="F:metal ion binding"/>
    <property type="evidence" value="ECO:0007669"/>
    <property type="project" value="UniProtKB-KW"/>
</dbReference>
<evidence type="ECO:0000256" key="2">
    <source>
        <dbReference type="ARBA" id="ARBA00023004"/>
    </source>
</evidence>
<dbReference type="PROSITE" id="PS51379">
    <property type="entry name" value="4FE4S_FER_2"/>
    <property type="match status" value="1"/>
</dbReference>
<dbReference type="SUPFAM" id="SSF46548">
    <property type="entry name" value="alpha-helical ferredoxin"/>
    <property type="match status" value="1"/>
</dbReference>
<evidence type="ECO:0000259" key="4">
    <source>
        <dbReference type="PROSITE" id="PS51379"/>
    </source>
</evidence>
<comment type="caution">
    <text evidence="5">The sequence shown here is derived from an EMBL/GenBank/DDBJ whole genome shotgun (WGS) entry which is preliminary data.</text>
</comment>
<dbReference type="Proteomes" id="UP000824169">
    <property type="component" value="Unassembled WGS sequence"/>
</dbReference>